<reference evidence="2 3" key="1">
    <citation type="journal article" date="2020" name="IScience">
        <title>Genome Sequencing of the Endangered Kingdonia uniflora (Circaeasteraceae, Ranunculales) Reveals Potential Mechanisms of Evolutionary Specialization.</title>
        <authorList>
            <person name="Sun Y."/>
            <person name="Deng T."/>
            <person name="Zhang A."/>
            <person name="Moore M.J."/>
            <person name="Landis J.B."/>
            <person name="Lin N."/>
            <person name="Zhang H."/>
            <person name="Zhang X."/>
            <person name="Huang J."/>
            <person name="Zhang X."/>
            <person name="Sun H."/>
            <person name="Wang H."/>
        </authorList>
    </citation>
    <scope>NUCLEOTIDE SEQUENCE [LARGE SCALE GENOMIC DNA]</scope>
    <source>
        <strain evidence="2">TB1705</strain>
        <tissue evidence="2">Leaf</tissue>
    </source>
</reference>
<comment type="caution">
    <text evidence="2">The sequence shown here is derived from an EMBL/GenBank/DDBJ whole genome shotgun (WGS) entry which is preliminary data.</text>
</comment>
<feature type="region of interest" description="Disordered" evidence="1">
    <location>
        <begin position="1"/>
        <end position="43"/>
    </location>
</feature>
<evidence type="ECO:0000256" key="1">
    <source>
        <dbReference type="SAM" id="MobiDB-lite"/>
    </source>
</evidence>
<dbReference type="EMBL" id="JACGCM010002575">
    <property type="protein sequence ID" value="KAF6138445.1"/>
    <property type="molecule type" value="Genomic_DNA"/>
</dbReference>
<keyword evidence="3" id="KW-1185">Reference proteome</keyword>
<organism evidence="2 3">
    <name type="scientific">Kingdonia uniflora</name>
    <dbReference type="NCBI Taxonomy" id="39325"/>
    <lineage>
        <taxon>Eukaryota</taxon>
        <taxon>Viridiplantae</taxon>
        <taxon>Streptophyta</taxon>
        <taxon>Embryophyta</taxon>
        <taxon>Tracheophyta</taxon>
        <taxon>Spermatophyta</taxon>
        <taxon>Magnoliopsida</taxon>
        <taxon>Ranunculales</taxon>
        <taxon>Circaeasteraceae</taxon>
        <taxon>Kingdonia</taxon>
    </lineage>
</organism>
<name>A0A7J7L711_9MAGN</name>
<proteinExistence type="predicted"/>
<evidence type="ECO:0000313" key="3">
    <source>
        <dbReference type="Proteomes" id="UP000541444"/>
    </source>
</evidence>
<dbReference type="AlphaFoldDB" id="A0A7J7L711"/>
<feature type="compositionally biased region" description="Low complexity" evidence="1">
    <location>
        <begin position="11"/>
        <end position="31"/>
    </location>
</feature>
<feature type="non-terminal residue" evidence="2">
    <location>
        <position position="1"/>
    </location>
</feature>
<accession>A0A7J7L711</accession>
<dbReference type="Proteomes" id="UP000541444">
    <property type="component" value="Unassembled WGS sequence"/>
</dbReference>
<protein>
    <submittedName>
        <fullName evidence="2">Uncharacterized protein</fullName>
    </submittedName>
</protein>
<gene>
    <name evidence="2" type="ORF">GIB67_041753</name>
</gene>
<feature type="compositionally biased region" description="Polar residues" evidence="1">
    <location>
        <begin position="1"/>
        <end position="10"/>
    </location>
</feature>
<sequence length="94" mass="10484">MYQRPNSQPFNSGWNNNSNNSNSRGNRNYQGGSSGSAPYQPHNQFFVATKSSYQAPLNVPYVPLHNRNLSTPTMSLEDTLKAFMQVTQSSIAKL</sequence>
<evidence type="ECO:0000313" key="2">
    <source>
        <dbReference type="EMBL" id="KAF6138445.1"/>
    </source>
</evidence>